<feature type="coiled-coil region" evidence="1">
    <location>
        <begin position="127"/>
        <end position="205"/>
    </location>
</feature>
<accession>A0ABP0XZ07</accession>
<feature type="coiled-coil region" evidence="1">
    <location>
        <begin position="611"/>
        <end position="659"/>
    </location>
</feature>
<proteinExistence type="predicted"/>
<feature type="coiled-coil region" evidence="1">
    <location>
        <begin position="259"/>
        <end position="314"/>
    </location>
</feature>
<dbReference type="EMBL" id="OZ021745">
    <property type="protein sequence ID" value="CAK9313395.1"/>
    <property type="molecule type" value="Genomic_DNA"/>
</dbReference>
<organism evidence="2 3">
    <name type="scientific">Citrullus colocynthis</name>
    <name type="common">colocynth</name>
    <dbReference type="NCBI Taxonomy" id="252529"/>
    <lineage>
        <taxon>Eukaryota</taxon>
        <taxon>Viridiplantae</taxon>
        <taxon>Streptophyta</taxon>
        <taxon>Embryophyta</taxon>
        <taxon>Tracheophyta</taxon>
        <taxon>Spermatophyta</taxon>
        <taxon>Magnoliopsida</taxon>
        <taxon>eudicotyledons</taxon>
        <taxon>Gunneridae</taxon>
        <taxon>Pentapetalae</taxon>
        <taxon>rosids</taxon>
        <taxon>fabids</taxon>
        <taxon>Cucurbitales</taxon>
        <taxon>Cucurbitaceae</taxon>
        <taxon>Benincaseae</taxon>
        <taxon>Citrullus</taxon>
    </lineage>
</organism>
<evidence type="ECO:0000256" key="1">
    <source>
        <dbReference type="SAM" id="Coils"/>
    </source>
</evidence>
<dbReference type="Proteomes" id="UP001642487">
    <property type="component" value="Chromosome 11"/>
</dbReference>
<keyword evidence="1" id="KW-0175">Coiled coil</keyword>
<evidence type="ECO:0000313" key="2">
    <source>
        <dbReference type="EMBL" id="CAK9313395.1"/>
    </source>
</evidence>
<gene>
    <name evidence="2" type="ORF">CITCOLO1_LOCUS5109</name>
</gene>
<feature type="coiled-coil region" evidence="1">
    <location>
        <begin position="340"/>
        <end position="467"/>
    </location>
</feature>
<dbReference type="PANTHER" id="PTHR47270:SF13">
    <property type="entry name" value="HEAVY CHAIN-LIKE PROTEIN, PUTATIVE-RELATED"/>
    <property type="match status" value="1"/>
</dbReference>
<sequence length="663" mass="76621">MADLNAVIKISELFSELYECYRISLTNERKQLDSSSLMGTLDYKSNFMEGCGNGGFHVGEQVEVMFNKFIKLKDLFEASFTLHEEGCGLYQGVKCLHMESGFDDTGLETNTIIGSLRHENMLKDKEIEGLKQCKKELEALIARIEEEKSRTEVDVTGSLGKSSVDSICKTSLKLTSENDELEVHLLELENENICLSERISGLEAVLRHLTDEKELISLLLQDSQSDVGKLQNKVCELGNETMTQKLDFKGKLQDRQQRFFEALEEIQSLKTEKEKLQAMVESIMEEHSLLKISNNELRKQKMDLQEHCAILEVEMRDTLELFSGILNEVENLEASFCRMVKEVSSKEKSMNEELDALAREIHKHNANVARDDSLLNQMYLEKTAEVENLERRVTHLMRQISTTFDETETEIVLELTCLREDKAMLEAALQEAQGKLRLYESKIGLIHKEAERKVKGAMNELEVSKQNQEILMDCHRKVLSSLETIKNSESKSKNILRRHEFKLKSCESDRQNLAEQVSALKIRLQDEVLALKKSLIESEHQNKCLRASFEMLSEDYEKLKGRNVIYLEEISDMQKVATELGDYKRSKTALEEKVWRLEWELTAKEASCTLQSKMKNELARLRRTNSQLKGKMRYLEEEKEAFFKRIQVLEEKLKQNNEEIHKN</sequence>
<evidence type="ECO:0000313" key="3">
    <source>
        <dbReference type="Proteomes" id="UP001642487"/>
    </source>
</evidence>
<reference evidence="2 3" key="1">
    <citation type="submission" date="2024-03" db="EMBL/GenBank/DDBJ databases">
        <authorList>
            <person name="Gkanogiannis A."/>
            <person name="Becerra Lopez-Lavalle L."/>
        </authorList>
    </citation>
    <scope>NUCLEOTIDE SEQUENCE [LARGE SCALE GENOMIC DNA]</scope>
</reference>
<name>A0ABP0XZ07_9ROSI</name>
<dbReference type="PANTHER" id="PTHR47270">
    <property type="entry name" value="PROTEIN MLP1-LIKE"/>
    <property type="match status" value="1"/>
</dbReference>
<keyword evidence="3" id="KW-1185">Reference proteome</keyword>
<protein>
    <submittedName>
        <fullName evidence="2">Uncharacterized protein</fullName>
    </submittedName>
</protein>
<feature type="coiled-coil region" evidence="1">
    <location>
        <begin position="496"/>
        <end position="523"/>
    </location>
</feature>